<keyword evidence="1" id="KW-0812">Transmembrane</keyword>
<accession>A0AA88D6E7</accession>
<keyword evidence="3" id="KW-1185">Reference proteome</keyword>
<keyword evidence="1" id="KW-0472">Membrane</keyword>
<organism evidence="2 3">
    <name type="scientific">Ficus carica</name>
    <name type="common">Common fig</name>
    <dbReference type="NCBI Taxonomy" id="3494"/>
    <lineage>
        <taxon>Eukaryota</taxon>
        <taxon>Viridiplantae</taxon>
        <taxon>Streptophyta</taxon>
        <taxon>Embryophyta</taxon>
        <taxon>Tracheophyta</taxon>
        <taxon>Spermatophyta</taxon>
        <taxon>Magnoliopsida</taxon>
        <taxon>eudicotyledons</taxon>
        <taxon>Gunneridae</taxon>
        <taxon>Pentapetalae</taxon>
        <taxon>rosids</taxon>
        <taxon>fabids</taxon>
        <taxon>Rosales</taxon>
        <taxon>Moraceae</taxon>
        <taxon>Ficeae</taxon>
        <taxon>Ficus</taxon>
    </lineage>
</organism>
<evidence type="ECO:0000313" key="3">
    <source>
        <dbReference type="Proteomes" id="UP001187192"/>
    </source>
</evidence>
<gene>
    <name evidence="2" type="ORF">TIFTF001_012599</name>
</gene>
<reference evidence="2" key="1">
    <citation type="submission" date="2023-07" db="EMBL/GenBank/DDBJ databases">
        <title>draft genome sequence of fig (Ficus carica).</title>
        <authorList>
            <person name="Takahashi T."/>
            <person name="Nishimura K."/>
        </authorList>
    </citation>
    <scope>NUCLEOTIDE SEQUENCE</scope>
</reference>
<evidence type="ECO:0000256" key="1">
    <source>
        <dbReference type="SAM" id="Phobius"/>
    </source>
</evidence>
<dbReference type="Proteomes" id="UP001187192">
    <property type="component" value="Unassembled WGS sequence"/>
</dbReference>
<sequence>MKNFLVRPSLSNTVAYSSKLSPSFHSWDRTLAPLQWLRGVVVMVMASALNGFANFLSHWRGGNVEIGSPPHVTRGGRAVVIC</sequence>
<proteinExistence type="predicted"/>
<feature type="transmembrane region" description="Helical" evidence="1">
    <location>
        <begin position="36"/>
        <end position="56"/>
    </location>
</feature>
<evidence type="ECO:0000313" key="2">
    <source>
        <dbReference type="EMBL" id="GMN43377.1"/>
    </source>
</evidence>
<keyword evidence="1" id="KW-1133">Transmembrane helix</keyword>
<dbReference type="EMBL" id="BTGU01000016">
    <property type="protein sequence ID" value="GMN43377.1"/>
    <property type="molecule type" value="Genomic_DNA"/>
</dbReference>
<comment type="caution">
    <text evidence="2">The sequence shown here is derived from an EMBL/GenBank/DDBJ whole genome shotgun (WGS) entry which is preliminary data.</text>
</comment>
<dbReference type="AlphaFoldDB" id="A0AA88D6E7"/>
<protein>
    <submittedName>
        <fullName evidence="2">Uncharacterized protein</fullName>
    </submittedName>
</protein>
<name>A0AA88D6E7_FICCA</name>